<dbReference type="InterPro" id="IPR002618">
    <property type="entry name" value="UDPGP_fam"/>
</dbReference>
<evidence type="ECO:0000313" key="7">
    <source>
        <dbReference type="EMBL" id="GMT17447.1"/>
    </source>
</evidence>
<proteinExistence type="inferred from homology"/>
<evidence type="ECO:0000256" key="1">
    <source>
        <dbReference type="ARBA" id="ARBA00005208"/>
    </source>
</evidence>
<name>A0AAV5VFE1_9BILA</name>
<organism evidence="7 8">
    <name type="scientific">Pristionchus fissidentatus</name>
    <dbReference type="NCBI Taxonomy" id="1538716"/>
    <lineage>
        <taxon>Eukaryota</taxon>
        <taxon>Metazoa</taxon>
        <taxon>Ecdysozoa</taxon>
        <taxon>Nematoda</taxon>
        <taxon>Chromadorea</taxon>
        <taxon>Rhabditida</taxon>
        <taxon>Rhabditina</taxon>
        <taxon>Diplogasteromorpha</taxon>
        <taxon>Diplogasteroidea</taxon>
        <taxon>Neodiplogasteridae</taxon>
        <taxon>Pristionchus</taxon>
    </lineage>
</organism>
<sequence>TILAITIQLFLAIRFSPRMVAPSDLLAHVGNDNVHLLRYWDELSTEQRDEFRQQLLSLKFSGCSSAFASSALVTAPSPANLSPVPDERHVVKKDLSNEEEKRLKDLGVDAVSRGEVAVLVLAGGQATRLGCAQPKGMVPLGLQLTECDSLFCLQAGRIDRLQKLGKGKAPDSSPHIPWLVMTSRSTQSDTAAHMEAVKATHGMGGEKGEGEQVMLFSQEDIPAFDTQGKLLLAAKNKVATAPNGNGGLYSALHPLLDQLTALGVKYVHVYCVDNVLVKVADPLMVGLAIDKGADCIAKAVKREDPSEKVGVICMNEGKPTVVEYSELGELAQRSLPDGRLEYRAGNIANHLFALDFLKSFITPDFHLPYHRAEKKIAFVNEEGETEKPTSPNGIKLEQFVFDVFEKSKNFYIMEVERKEEFSPLKNPDSAGTDCLTTCRRDIYNAHAGWLVKAGATVGEGVSIRVKPSRSYDGENLEEFGQMRIDQDKLIC</sequence>
<dbReference type="AlphaFoldDB" id="A0AAV5VFE1"/>
<dbReference type="Pfam" id="PF01704">
    <property type="entry name" value="UDPGP"/>
    <property type="match status" value="1"/>
</dbReference>
<evidence type="ECO:0000313" key="8">
    <source>
        <dbReference type="Proteomes" id="UP001432322"/>
    </source>
</evidence>
<dbReference type="EMBL" id="BTSY01000003">
    <property type="protein sequence ID" value="GMT17447.1"/>
    <property type="molecule type" value="Genomic_DNA"/>
</dbReference>
<keyword evidence="4" id="KW-0808">Transferase</keyword>
<comment type="similarity">
    <text evidence="2">Belongs to the UDPGP type 1 family.</text>
</comment>
<evidence type="ECO:0000256" key="5">
    <source>
        <dbReference type="ARBA" id="ARBA00022695"/>
    </source>
</evidence>
<protein>
    <recommendedName>
        <fullName evidence="3">UDP-N-acetylglucosamine diphosphorylase</fullName>
        <ecNumber evidence="3">2.7.7.23</ecNumber>
    </recommendedName>
</protein>
<dbReference type="Gene3D" id="3.90.550.10">
    <property type="entry name" value="Spore Coat Polysaccharide Biosynthesis Protein SpsA, Chain A"/>
    <property type="match status" value="1"/>
</dbReference>
<gene>
    <name evidence="7" type="ORF">PFISCL1PPCAC_8744</name>
</gene>
<comment type="catalytic activity">
    <reaction evidence="6">
        <text>N-acetyl-alpha-D-glucosamine 1-phosphate + UTP + H(+) = UDP-N-acetyl-alpha-D-glucosamine + diphosphate</text>
        <dbReference type="Rhea" id="RHEA:13509"/>
        <dbReference type="ChEBI" id="CHEBI:15378"/>
        <dbReference type="ChEBI" id="CHEBI:33019"/>
        <dbReference type="ChEBI" id="CHEBI:46398"/>
        <dbReference type="ChEBI" id="CHEBI:57705"/>
        <dbReference type="ChEBI" id="CHEBI:57776"/>
        <dbReference type="EC" id="2.7.7.23"/>
    </reaction>
</comment>
<feature type="non-terminal residue" evidence="7">
    <location>
        <position position="1"/>
    </location>
</feature>
<evidence type="ECO:0000256" key="2">
    <source>
        <dbReference type="ARBA" id="ARBA00010401"/>
    </source>
</evidence>
<dbReference type="GO" id="GO:0003977">
    <property type="term" value="F:UDP-N-acetylglucosamine diphosphorylase activity"/>
    <property type="evidence" value="ECO:0007669"/>
    <property type="project" value="UniProtKB-EC"/>
</dbReference>
<evidence type="ECO:0000256" key="3">
    <source>
        <dbReference type="ARBA" id="ARBA00012457"/>
    </source>
</evidence>
<dbReference type="CDD" id="cd04193">
    <property type="entry name" value="UDPGlcNAc_PPase"/>
    <property type="match status" value="1"/>
</dbReference>
<dbReference type="SUPFAM" id="SSF53448">
    <property type="entry name" value="Nucleotide-diphospho-sugar transferases"/>
    <property type="match status" value="1"/>
</dbReference>
<accession>A0AAV5VFE1</accession>
<keyword evidence="5" id="KW-0548">Nucleotidyltransferase</keyword>
<evidence type="ECO:0000256" key="4">
    <source>
        <dbReference type="ARBA" id="ARBA00022679"/>
    </source>
</evidence>
<dbReference type="EC" id="2.7.7.23" evidence="3"/>
<evidence type="ECO:0000256" key="6">
    <source>
        <dbReference type="ARBA" id="ARBA00048493"/>
    </source>
</evidence>
<dbReference type="PANTHER" id="PTHR11952:SF2">
    <property type="entry name" value="LD24639P"/>
    <property type="match status" value="1"/>
</dbReference>
<dbReference type="InterPro" id="IPR029044">
    <property type="entry name" value="Nucleotide-diphossugar_trans"/>
</dbReference>
<keyword evidence="8" id="KW-1185">Reference proteome</keyword>
<reference evidence="7" key="1">
    <citation type="submission" date="2023-10" db="EMBL/GenBank/DDBJ databases">
        <title>Genome assembly of Pristionchus species.</title>
        <authorList>
            <person name="Yoshida K."/>
            <person name="Sommer R.J."/>
        </authorList>
    </citation>
    <scope>NUCLEOTIDE SEQUENCE</scope>
    <source>
        <strain evidence="7">RS5133</strain>
    </source>
</reference>
<comment type="caution">
    <text evidence="7">The sequence shown here is derived from an EMBL/GenBank/DDBJ whole genome shotgun (WGS) entry which is preliminary data.</text>
</comment>
<dbReference type="Proteomes" id="UP001432322">
    <property type="component" value="Unassembled WGS sequence"/>
</dbReference>
<dbReference type="PANTHER" id="PTHR11952">
    <property type="entry name" value="UDP- GLUCOSE PYROPHOSPHORYLASE"/>
    <property type="match status" value="1"/>
</dbReference>
<dbReference type="InterPro" id="IPR039741">
    <property type="entry name" value="UDP-sugar_pyrophosphorylase"/>
</dbReference>
<comment type="pathway">
    <text evidence="1">Nucleotide-sugar biosynthesis; UDP-N-acetyl-alpha-D-glucosamine biosynthesis; UDP-N-acetyl-alpha-D-glucosamine from N-acetyl-alpha-D-glucosamine 1-phosphate: step 1/1.</text>
</comment>